<sequence length="244" mass="27391">MEIAYVHHDCFIIFLEDALNTAFLFDFPDAAHRPESAAGYVRDQLAGRRVFCFFSHSHADHFSPEVRELLAGAESVNYVVSDDVASMSELFDPELHDDVSVVEPDETIHVDELAITGYESTDLGVGFLIKLTGTTIWFSGDVARWSWEEQDEASRAFADSHFAKTLDSLKAATTRLDVAFVTADPRLPHWAGGIDFDRAVRPCVLVPMHAFGRLDELKKFAAEVNDPSRLFLYESQGDRYRPSL</sequence>
<evidence type="ECO:0000313" key="3">
    <source>
        <dbReference type="Proteomes" id="UP000434052"/>
    </source>
</evidence>
<proteinExistence type="predicted"/>
<keyword evidence="4" id="KW-1185">Reference proteome</keyword>
<name>A0A6P1ZEC7_9BACT</name>
<accession>A0A6P1ZEC7</accession>
<evidence type="ECO:0000313" key="2">
    <source>
        <dbReference type="EMBL" id="TVM32578.1"/>
    </source>
</evidence>
<gene>
    <name evidence="2" type="ORF">DQK91_14995</name>
    <name evidence="1" type="ORF">E8L03_06475</name>
</gene>
<dbReference type="EMBL" id="QMIF01000010">
    <property type="protein sequence ID" value="TVM32578.1"/>
    <property type="molecule type" value="Genomic_DNA"/>
</dbReference>
<dbReference type="EMBL" id="CP039543">
    <property type="protein sequence ID" value="QJT08588.1"/>
    <property type="molecule type" value="Genomic_DNA"/>
</dbReference>
<evidence type="ECO:0000313" key="4">
    <source>
        <dbReference type="Proteomes" id="UP000503251"/>
    </source>
</evidence>
<dbReference type="Gene3D" id="3.60.15.10">
    <property type="entry name" value="Ribonuclease Z/Hydroxyacylglutathione hydrolase-like"/>
    <property type="match status" value="1"/>
</dbReference>
<dbReference type="OrthoDB" id="36975at2"/>
<dbReference type="RefSeq" id="WP_144306195.1">
    <property type="nucleotide sequence ID" value="NZ_CP039543.1"/>
</dbReference>
<reference evidence="2 3" key="1">
    <citation type="submission" date="2018-06" db="EMBL/GenBank/DDBJ databases">
        <title>Complete genome of Desulfovibrio marinus P48SEP.</title>
        <authorList>
            <person name="Crispim J.S."/>
            <person name="Vidigal P.M.P."/>
            <person name="Silva L.C.F."/>
            <person name="Araujo L.C."/>
            <person name="Laguardia C.N."/>
            <person name="Dias R.S."/>
            <person name="Sousa M.P."/>
            <person name="Paula S.O."/>
            <person name="Silva C."/>
        </authorList>
    </citation>
    <scope>NUCLEOTIDE SEQUENCE [LARGE SCALE GENOMIC DNA]</scope>
    <source>
        <strain evidence="2 3">P48SEP</strain>
    </source>
</reference>
<evidence type="ECO:0000313" key="1">
    <source>
        <dbReference type="EMBL" id="QJT08588.1"/>
    </source>
</evidence>
<dbReference type="InterPro" id="IPR036866">
    <property type="entry name" value="RibonucZ/Hydroxyglut_hydro"/>
</dbReference>
<dbReference type="AlphaFoldDB" id="A0A6P1ZEC7"/>
<protein>
    <submittedName>
        <fullName evidence="1">MBL fold metallo-hydrolase</fullName>
    </submittedName>
</protein>
<dbReference type="SUPFAM" id="SSF56281">
    <property type="entry name" value="Metallo-hydrolase/oxidoreductase"/>
    <property type="match status" value="1"/>
</dbReference>
<dbReference type="Proteomes" id="UP000434052">
    <property type="component" value="Unassembled WGS sequence"/>
</dbReference>
<dbReference type="Proteomes" id="UP000503251">
    <property type="component" value="Chromosome"/>
</dbReference>
<reference evidence="1 4" key="2">
    <citation type="submission" date="2019-04" db="EMBL/GenBank/DDBJ databases">
        <title>Isolation and culture of sulfate reducing bacteria from the cold seep of the South China Sea.</title>
        <authorList>
            <person name="Sun C."/>
            <person name="Liu R."/>
        </authorList>
    </citation>
    <scope>NUCLEOTIDE SEQUENCE [LARGE SCALE GENOMIC DNA]</scope>
    <source>
        <strain evidence="1 4">CS1</strain>
    </source>
</reference>
<organism evidence="2 3">
    <name type="scientific">Oceanidesulfovibrio marinus</name>
    <dbReference type="NCBI Taxonomy" id="370038"/>
    <lineage>
        <taxon>Bacteria</taxon>
        <taxon>Pseudomonadati</taxon>
        <taxon>Thermodesulfobacteriota</taxon>
        <taxon>Desulfovibrionia</taxon>
        <taxon>Desulfovibrionales</taxon>
        <taxon>Desulfovibrionaceae</taxon>
        <taxon>Oceanidesulfovibrio</taxon>
    </lineage>
</organism>